<dbReference type="CDD" id="cd22408">
    <property type="entry name" value="KH-I_Vigilin_rpt4"/>
    <property type="match status" value="1"/>
</dbReference>
<dbReference type="FunFam" id="3.30.1370.10:FF:000018">
    <property type="entry name" value="vigilin isoform X1"/>
    <property type="match status" value="1"/>
</dbReference>
<dbReference type="PANTHER" id="PTHR10627:SF31">
    <property type="entry name" value="DODECA-SATELLITE-BINDING PROTEIN 1, ISOFORM A"/>
    <property type="match status" value="1"/>
</dbReference>
<feature type="domain" description="K Homology" evidence="8">
    <location>
        <begin position="289"/>
        <end position="355"/>
    </location>
</feature>
<evidence type="ECO:0000313" key="9">
    <source>
        <dbReference type="EMBL" id="KAA0202010.1"/>
    </source>
</evidence>
<feature type="domain" description="K Homology" evidence="8">
    <location>
        <begin position="666"/>
        <end position="734"/>
    </location>
</feature>
<dbReference type="InterPro" id="IPR004088">
    <property type="entry name" value="KH_dom_type_1"/>
</dbReference>
<dbReference type="CDD" id="cd22416">
    <property type="entry name" value="KH-I_Vigilin_rpt13"/>
    <property type="match status" value="1"/>
</dbReference>
<feature type="domain" description="K Homology" evidence="8">
    <location>
        <begin position="220"/>
        <end position="288"/>
    </location>
</feature>
<feature type="compositionally biased region" description="Polar residues" evidence="7">
    <location>
        <begin position="961"/>
        <end position="976"/>
    </location>
</feature>
<dbReference type="CDD" id="cd22418">
    <property type="entry name" value="KH-I_Vigilin_rpt15"/>
    <property type="match status" value="1"/>
</dbReference>
<keyword evidence="4 5" id="KW-0694">RNA-binding</keyword>
<dbReference type="Proteomes" id="UP000711488">
    <property type="component" value="Unassembled WGS sequence"/>
</dbReference>
<reference evidence="9" key="2">
    <citation type="journal article" date="2018" name="Environ. Sci. Technol.">
        <title>The Toxicogenome of Hyalella azteca: A Model for Sediment Ecotoxicology and Evolutionary Toxicology.</title>
        <authorList>
            <person name="Poynton H.C."/>
            <person name="Hasenbein S."/>
            <person name="Benoit J.B."/>
            <person name="Sepulveda M.S."/>
            <person name="Poelchau M.F."/>
            <person name="Hughes D.S.T."/>
            <person name="Murali S.C."/>
            <person name="Chen S."/>
            <person name="Glastad K.M."/>
            <person name="Goodisman M.A.D."/>
            <person name="Werren J.H."/>
            <person name="Vineis J.H."/>
            <person name="Bowen J.L."/>
            <person name="Friedrich M."/>
            <person name="Jones J."/>
            <person name="Robertson H.M."/>
            <person name="Feyereisen R."/>
            <person name="Mechler-Hickson A."/>
            <person name="Mathers N."/>
            <person name="Lee C.E."/>
            <person name="Colbourne J.K."/>
            <person name="Biales A."/>
            <person name="Johnston J.S."/>
            <person name="Wellborn G.A."/>
            <person name="Rosendale A.J."/>
            <person name="Cridge A.G."/>
            <person name="Munoz-Torres M.C."/>
            <person name="Bain P.A."/>
            <person name="Manny A.R."/>
            <person name="Major K.M."/>
            <person name="Lambert F.N."/>
            <person name="Vulpe C.D."/>
            <person name="Tuck P."/>
            <person name="Blalock B.J."/>
            <person name="Lin Y.Y."/>
            <person name="Smith M.E."/>
            <person name="Ochoa-Acuna H."/>
            <person name="Chen M.M."/>
            <person name="Childers C.P."/>
            <person name="Qu J."/>
            <person name="Dugan S."/>
            <person name="Lee S.L."/>
            <person name="Chao H."/>
            <person name="Dinh H."/>
            <person name="Han Y."/>
            <person name="Doddapaneni H."/>
            <person name="Worley K.C."/>
            <person name="Muzny D.M."/>
            <person name="Gibbs R.A."/>
            <person name="Richards S."/>
        </authorList>
    </citation>
    <scope>NUCLEOTIDE SEQUENCE</scope>
    <source>
        <strain evidence="9">HAZT.00-mixed</strain>
        <tissue evidence="9">Whole organism</tissue>
    </source>
</reference>
<dbReference type="PROSITE" id="PS50084">
    <property type="entry name" value="KH_TYPE_1"/>
    <property type="match status" value="11"/>
</dbReference>
<dbReference type="Pfam" id="PF00013">
    <property type="entry name" value="KH_1"/>
    <property type="match status" value="11"/>
</dbReference>
<dbReference type="CDD" id="cd22417">
    <property type="entry name" value="KH-I_Vigilin_rpt14"/>
    <property type="match status" value="1"/>
</dbReference>
<dbReference type="CDD" id="cd22412">
    <property type="entry name" value="KH-I_Vigilin_rpt9"/>
    <property type="match status" value="1"/>
</dbReference>
<feature type="domain" description="K Homology" evidence="8">
    <location>
        <begin position="746"/>
        <end position="815"/>
    </location>
</feature>
<dbReference type="CDD" id="cd02394">
    <property type="entry name" value="KH-I_Vigilin_rpt6"/>
    <property type="match status" value="1"/>
</dbReference>
<evidence type="ECO:0000256" key="4">
    <source>
        <dbReference type="ARBA" id="ARBA00022884"/>
    </source>
</evidence>
<organism evidence="9">
    <name type="scientific">Hyalella azteca</name>
    <name type="common">Amphipod</name>
    <dbReference type="NCBI Taxonomy" id="294128"/>
    <lineage>
        <taxon>Eukaryota</taxon>
        <taxon>Metazoa</taxon>
        <taxon>Ecdysozoa</taxon>
        <taxon>Arthropoda</taxon>
        <taxon>Crustacea</taxon>
        <taxon>Multicrustacea</taxon>
        <taxon>Malacostraca</taxon>
        <taxon>Eumalacostraca</taxon>
        <taxon>Peracarida</taxon>
        <taxon>Amphipoda</taxon>
        <taxon>Senticaudata</taxon>
        <taxon>Talitrida</taxon>
        <taxon>Talitroidea</taxon>
        <taxon>Hyalellidae</taxon>
        <taxon>Hyalella</taxon>
    </lineage>
</organism>
<dbReference type="AlphaFoldDB" id="A0A6A0H8C7"/>
<dbReference type="CDD" id="cd22405">
    <property type="entry name" value="KH-I_Vigilin_rpt1"/>
    <property type="match status" value="1"/>
</dbReference>
<protein>
    <recommendedName>
        <fullName evidence="8">K Homology domain-containing protein</fullName>
    </recommendedName>
</protein>
<dbReference type="GO" id="GO:0003729">
    <property type="term" value="F:mRNA binding"/>
    <property type="evidence" value="ECO:0007669"/>
    <property type="project" value="TreeGrafter"/>
</dbReference>
<reference evidence="9" key="3">
    <citation type="submission" date="2019-06" db="EMBL/GenBank/DDBJ databases">
        <authorList>
            <person name="Poynton C."/>
            <person name="Hasenbein S."/>
            <person name="Benoit J.B."/>
            <person name="Sepulveda M.S."/>
            <person name="Poelchau M.F."/>
            <person name="Murali S.C."/>
            <person name="Chen S."/>
            <person name="Glastad K.M."/>
            <person name="Werren J.H."/>
            <person name="Vineis J.H."/>
            <person name="Bowen J.L."/>
            <person name="Friedrich M."/>
            <person name="Jones J."/>
            <person name="Robertson H.M."/>
            <person name="Feyereisen R."/>
            <person name="Mechler-Hickson A."/>
            <person name="Mathers N."/>
            <person name="Lee C.E."/>
            <person name="Colbourne J.K."/>
            <person name="Biales A."/>
            <person name="Johnston J.S."/>
            <person name="Wellborn G.A."/>
            <person name="Rosendale A.J."/>
            <person name="Cridge A.G."/>
            <person name="Munoz-Torres M.C."/>
            <person name="Bain P.A."/>
            <person name="Manny A.R."/>
            <person name="Major K.M."/>
            <person name="Lambert F.N."/>
            <person name="Vulpe C.D."/>
            <person name="Tuck P."/>
            <person name="Blalock B.J."/>
            <person name="Lin Y.-Y."/>
            <person name="Smith M.E."/>
            <person name="Ochoa-Acuna H."/>
            <person name="Chen M.-J.M."/>
            <person name="Childers C.P."/>
            <person name="Qu J."/>
            <person name="Dugan S."/>
            <person name="Lee S.L."/>
            <person name="Chao H."/>
            <person name="Dinh H."/>
            <person name="Han Y."/>
            <person name="Doddapaneni H."/>
            <person name="Worley K.C."/>
            <person name="Muzny D.M."/>
            <person name="Gibbs R.A."/>
            <person name="Richards S."/>
        </authorList>
    </citation>
    <scope>NUCLEOTIDE SEQUENCE</scope>
    <source>
        <strain evidence="9">HAZT.00-mixed</strain>
        <tissue evidence="9">Whole organism</tissue>
    </source>
</reference>
<evidence type="ECO:0000256" key="1">
    <source>
        <dbReference type="ARBA" id="ARBA00004496"/>
    </source>
</evidence>
<evidence type="ECO:0000256" key="6">
    <source>
        <dbReference type="SAM" id="Coils"/>
    </source>
</evidence>
<keyword evidence="2" id="KW-0963">Cytoplasm</keyword>
<dbReference type="SUPFAM" id="SSF54791">
    <property type="entry name" value="Eukaryotic type KH-domain (KH-domain type I)"/>
    <property type="match status" value="11"/>
</dbReference>
<dbReference type="Pfam" id="PF24668">
    <property type="entry name" value="KH_Vigilin"/>
    <property type="match status" value="1"/>
</dbReference>
<sequence>MTQVFDVRHEERAKIDGNNQFGESASSSICADITKKTGAHIEISSAKDHSLTFLVTGKSDAVAKARKLVLEKFQAQMRQTIKIPKEHHKFLLGKKGKKLQDLELSSSTKIQVPPANDPSDVVTICGTKESIDKALHEIRIISDEQSKQAYEVVEIPKIYHPFVCGANNSTIANLMAEYGVRINVPPVSVMKDELTITGEKDNVLKCKEIINKTYRDMEAKCQTVSVEVPKNQHKYVIGNRGCNIAEILQKFNVSVEMPPQDSNSASITLRGTQDKLGSALTMVYDKANSMVQREITAPAWLHRYIIGRKGANINKITQDFPQVHVEFTDKGEIIKIEGPLDEVVKACERLDSMIKEMMSRLTQDQIIVDPKFHKHIIGKSGANINRIRNETNVIINIEPNGNVIRLEGSPEAVAQGKQELLELVKKMENEKERDIIIEHRLHRSIIGTKGEKIKEIREKFNQVQISLPDSGQKNDIVKIRGPKEDVDACYKHLQKLVKELLEDNYQIKVPIFQQFLKFIIGKSGANINKIRAETNTRIDLTSNDQGSDEIIIIGRKENCEKAKQRIHEIQEELANIVEVDIMVPAKFHNSIIGQRGRLIRSISEDCGGVTIKFPPADKKSDKVTIRGPKEDVQKAKMMLVRPCDIVRLKGSAEACEAAKKALLDLVPITEEVHVPFKYHRFIIGQRGQAVKAFMTEFDVNIQIPPASAETDVIKIVGLASNVQNAKEGLLKKVEELEAEEVDKAARSFQLSINVQPDYHSKIIGKKGSVVSKIRDKYGVNIQFPSKNDEDPSLITITGYEKSCEEARQAIMDITGDLDTFVKVPIEIDQRVHSRLIGSRGKAIRKVMDDYKVSITFPRDETTPNTVVISGAEANVDKCAEELLNLAEEYMQDILEREDMNMYSASRPPPREFGACLDMGLKGEQEPLEQKFAEEAEQQAADGNWAEAEVVEVRKPLAKSKPAQNGGTHLTNGSAGPNKQGFVVAGAPWAQEAPNMNSSQDFPSMGKKATASVPQMSSAWGPKR</sequence>
<comment type="caution">
    <text evidence="9">The sequence shown here is derived from an EMBL/GenBank/DDBJ whole genome shotgun (WGS) entry which is preliminary data.</text>
</comment>
<dbReference type="InterPro" id="IPR057778">
    <property type="entry name" value="KH_Vigilin_N"/>
</dbReference>
<feature type="region of interest" description="Disordered" evidence="7">
    <location>
        <begin position="956"/>
        <end position="1023"/>
    </location>
</feature>
<gene>
    <name evidence="9" type="ORF">HAZT_HAZT007643</name>
</gene>
<name>A0A6A0H8C7_HYAAZ</name>
<feature type="domain" description="K Homology" evidence="8">
    <location>
        <begin position="147"/>
        <end position="215"/>
    </location>
</feature>
<dbReference type="SMART" id="SM00322">
    <property type="entry name" value="KH"/>
    <property type="match status" value="12"/>
</dbReference>
<dbReference type="Gene3D" id="3.30.1370.10">
    <property type="entry name" value="K Homology domain, type 1"/>
    <property type="match status" value="12"/>
</dbReference>
<feature type="domain" description="K Homology" evidence="8">
    <location>
        <begin position="429"/>
        <end position="498"/>
    </location>
</feature>
<dbReference type="PANTHER" id="PTHR10627">
    <property type="entry name" value="SCP160"/>
    <property type="match status" value="1"/>
</dbReference>
<dbReference type="InterPro" id="IPR004087">
    <property type="entry name" value="KH_dom"/>
</dbReference>
<keyword evidence="6" id="KW-0175">Coiled coil</keyword>
<feature type="domain" description="K Homology" evidence="8">
    <location>
        <begin position="360"/>
        <end position="425"/>
    </location>
</feature>
<feature type="domain" description="K Homology" evidence="8">
    <location>
        <begin position="575"/>
        <end position="644"/>
    </location>
</feature>
<dbReference type="CDD" id="cd22409">
    <property type="entry name" value="KH-I_Vigilin_rpt5"/>
    <property type="match status" value="1"/>
</dbReference>
<evidence type="ECO:0000256" key="5">
    <source>
        <dbReference type="PROSITE-ProRule" id="PRU00117"/>
    </source>
</evidence>
<proteinExistence type="predicted"/>
<dbReference type="EMBL" id="JQDR03004474">
    <property type="protein sequence ID" value="KAA0202010.1"/>
    <property type="molecule type" value="Genomic_DNA"/>
</dbReference>
<feature type="domain" description="K Homology" evidence="8">
    <location>
        <begin position="75"/>
        <end position="143"/>
    </location>
</feature>
<accession>A0A6A0H8C7</accession>
<evidence type="ECO:0000259" key="8">
    <source>
        <dbReference type="SMART" id="SM00322"/>
    </source>
</evidence>
<evidence type="ECO:0000256" key="3">
    <source>
        <dbReference type="ARBA" id="ARBA00022737"/>
    </source>
</evidence>
<feature type="domain" description="K Homology" evidence="8">
    <location>
        <begin position="819"/>
        <end position="887"/>
    </location>
</feature>
<feature type="coiled-coil region" evidence="6">
    <location>
        <begin position="552"/>
        <end position="579"/>
    </location>
</feature>
<reference evidence="9" key="1">
    <citation type="submission" date="2014-08" db="EMBL/GenBank/DDBJ databases">
        <authorList>
            <person name="Murali S."/>
            <person name="Richards S."/>
            <person name="Bandaranaike D."/>
            <person name="Bellair M."/>
            <person name="Blankenburg K."/>
            <person name="Chao H."/>
            <person name="Dinh H."/>
            <person name="Doddapaneni H."/>
            <person name="Dugan-Rocha S."/>
            <person name="Elkadiri S."/>
            <person name="Gnanaolivu R."/>
            <person name="Hughes D."/>
            <person name="Lee S."/>
            <person name="Li M."/>
            <person name="Ming W."/>
            <person name="Munidasa M."/>
            <person name="Muniz J."/>
            <person name="Nguyen L."/>
            <person name="Osuji N."/>
            <person name="Pu L.-L."/>
            <person name="Puazo M."/>
            <person name="Skinner E."/>
            <person name="Qu C."/>
            <person name="Quiroz J."/>
            <person name="Raj R."/>
            <person name="Weissenberger G."/>
            <person name="Xin Y."/>
            <person name="Zou X."/>
            <person name="Han Y."/>
            <person name="Worley K."/>
            <person name="Muzny D."/>
            <person name="Gibbs R."/>
        </authorList>
    </citation>
    <scope>NUCLEOTIDE SEQUENCE</scope>
    <source>
        <strain evidence="9">HAZT.00-mixed</strain>
        <tissue evidence="9">Whole organism</tissue>
    </source>
</reference>
<feature type="domain" description="K Homology" evidence="8">
    <location>
        <begin position="1"/>
        <end position="74"/>
    </location>
</feature>
<comment type="subcellular location">
    <subcellularLocation>
        <location evidence="1">Cytoplasm</location>
    </subcellularLocation>
</comment>
<keyword evidence="3" id="KW-0677">Repeat</keyword>
<dbReference type="CDD" id="cd22410">
    <property type="entry name" value="KH-I_Vigilin_rpt7"/>
    <property type="match status" value="1"/>
</dbReference>
<evidence type="ECO:0000256" key="2">
    <source>
        <dbReference type="ARBA" id="ARBA00022490"/>
    </source>
</evidence>
<dbReference type="OrthoDB" id="10027144at2759"/>
<feature type="domain" description="K Homology" evidence="8">
    <location>
        <begin position="503"/>
        <end position="571"/>
    </location>
</feature>
<dbReference type="CDD" id="cd22411">
    <property type="entry name" value="KH-I_Vigilin_rpt8"/>
    <property type="match status" value="1"/>
</dbReference>
<dbReference type="GO" id="GO:0010468">
    <property type="term" value="P:regulation of gene expression"/>
    <property type="evidence" value="ECO:0007669"/>
    <property type="project" value="UniProtKB-ARBA"/>
</dbReference>
<dbReference type="InterPro" id="IPR036612">
    <property type="entry name" value="KH_dom_type_1_sf"/>
</dbReference>
<dbReference type="CDD" id="cd22407">
    <property type="entry name" value="KH-I_Vigilin_rpt3"/>
    <property type="match status" value="1"/>
</dbReference>
<evidence type="ECO:0000256" key="7">
    <source>
        <dbReference type="SAM" id="MobiDB-lite"/>
    </source>
</evidence>